<reference evidence="2 3" key="1">
    <citation type="submission" date="2017-05" db="EMBL/GenBank/DDBJ databases">
        <authorList>
            <person name="Varghese N."/>
            <person name="Submissions S."/>
        </authorList>
    </citation>
    <scope>NUCLEOTIDE SEQUENCE [LARGE SCALE GENOMIC DNA]</scope>
    <source>
        <strain evidence="2 3">DSM 21985</strain>
    </source>
</reference>
<evidence type="ECO:0000313" key="3">
    <source>
        <dbReference type="Proteomes" id="UP000317557"/>
    </source>
</evidence>
<protein>
    <submittedName>
        <fullName evidence="2">Uncharacterized protein</fullName>
    </submittedName>
</protein>
<name>A0A521C3J8_9BACT</name>
<evidence type="ECO:0000313" key="2">
    <source>
        <dbReference type="EMBL" id="SMO54056.1"/>
    </source>
</evidence>
<keyword evidence="1" id="KW-0472">Membrane</keyword>
<feature type="transmembrane region" description="Helical" evidence="1">
    <location>
        <begin position="6"/>
        <end position="24"/>
    </location>
</feature>
<organism evidence="2 3">
    <name type="scientific">Gracilimonas mengyeensis</name>
    <dbReference type="NCBI Taxonomy" id="1302730"/>
    <lineage>
        <taxon>Bacteria</taxon>
        <taxon>Pseudomonadati</taxon>
        <taxon>Balneolota</taxon>
        <taxon>Balneolia</taxon>
        <taxon>Balneolales</taxon>
        <taxon>Balneolaceae</taxon>
        <taxon>Gracilimonas</taxon>
    </lineage>
</organism>
<dbReference type="Proteomes" id="UP000317557">
    <property type="component" value="Unassembled WGS sequence"/>
</dbReference>
<keyword evidence="1" id="KW-1133">Transmembrane helix</keyword>
<evidence type="ECO:0000256" key="1">
    <source>
        <dbReference type="SAM" id="Phobius"/>
    </source>
</evidence>
<sequence length="56" mass="6378">MRILLIIISIIGLMLTIIPSILVFTQNMTLETHKQLMATGMILWFGTAVFWIEGQD</sequence>
<accession>A0A521C3J8</accession>
<dbReference type="EMBL" id="FXTP01000004">
    <property type="protein sequence ID" value="SMO54056.1"/>
    <property type="molecule type" value="Genomic_DNA"/>
</dbReference>
<gene>
    <name evidence="2" type="ORF">SAMN06265219_104132</name>
</gene>
<proteinExistence type="predicted"/>
<keyword evidence="3" id="KW-1185">Reference proteome</keyword>
<dbReference type="RefSeq" id="WP_185957188.1">
    <property type="nucleotide sequence ID" value="NZ_FXTP01000004.1"/>
</dbReference>
<dbReference type="AlphaFoldDB" id="A0A521C3J8"/>
<feature type="transmembrane region" description="Helical" evidence="1">
    <location>
        <begin position="36"/>
        <end position="52"/>
    </location>
</feature>
<keyword evidence="1" id="KW-0812">Transmembrane</keyword>